<reference evidence="4" key="1">
    <citation type="journal article" date="2017" name="Front. Plant Sci.">
        <title>Climate Clever Clovers: New Paradigm to Reduce the Environmental Footprint of Ruminants by Breeding Low Methanogenic Forages Utilizing Haplotype Variation.</title>
        <authorList>
            <person name="Kaur P."/>
            <person name="Appels R."/>
            <person name="Bayer P.E."/>
            <person name="Keeble-Gagnere G."/>
            <person name="Wang J."/>
            <person name="Hirakawa H."/>
            <person name="Shirasawa K."/>
            <person name="Vercoe P."/>
            <person name="Stefanova K."/>
            <person name="Durmic Z."/>
            <person name="Nichols P."/>
            <person name="Revell C."/>
            <person name="Isobe S.N."/>
            <person name="Edwards D."/>
            <person name="Erskine W."/>
        </authorList>
    </citation>
    <scope>NUCLEOTIDE SEQUENCE [LARGE SCALE GENOMIC DNA]</scope>
    <source>
        <strain evidence="4">cv. Daliak</strain>
    </source>
</reference>
<evidence type="ECO:0000259" key="2">
    <source>
        <dbReference type="Pfam" id="PF00078"/>
    </source>
</evidence>
<dbReference type="InterPro" id="IPR036691">
    <property type="entry name" value="Endo/exonu/phosph_ase_sf"/>
</dbReference>
<sequence length="862" mass="97408">MRNDPQKLVEELDNITFRSNRISVNLSRLQRPAKHQAVKENGAGLNIGGNRRNITMSFEAANTDLLRLNKAFTGITVQSGMTYNIQNAFHSQGYFGVKVTPLGFNMALLEGHEDGEVQALLMMQKNDSYGPMRLMLSQSKGPDGRDHGSVNSDDEEDDEEEGGLMMEDAAGEEEEREDENILGPACRKGSIKGGQIKCERWCFVGPRGRFSKSVDFGRFCKPNMQAGFKCGGSEVEKGGGKQQICNSVITRSVRSKASNPIDYSHCSDGKQLTMPSPSSSVNNNNTGIMQIVTEKSTIESMCSSSINSANIRNCNKLFLKKYENEVAQKLWKGGLGLGMEVSTEVGRGVNALGSKGVTEKNLWGHKDVRWVVKDLVGLSGGLLVMWNSDSFNLVNSFSGESYLGITVEREGAVTHLVNIYSPCSLSGKKKLWEDLLEIKQLFTGGECCLRGDFNAILHSSERKGASADSRQGERMMFNRFVEEMEMIDVPVLGMKVSWVSADGKSMSRLDRFILSDGFITKFGIIGQWIGNRNIFDHCPIWLYASAKNWGPKPFRAINGCLEHPDFLVFLESCWKSFDIQGTKAYVLKEKLRFLKEILKKWNKEVFGILDLNIDKTVKELNDIEKMLGDDDPDVELTRREGLNSEFWSQLHFKEILLQQKSRTRRVKEGDSNSKFFHESIKRRRRKNQLVVLKDGDQWVEGMEEVKGYVKNFFENNFRERWPNRPNLNGMYKILSKVLAGRLKKVLGKLISKVQSAFLPNRQILDGVLVVNELIDLATRRNCVMFKVDFERAYDTVNWTFLDYMLKRMGFAEEWRRCIRVCVFQSSMSVLINSSPTTDFSVGKCLRQGDPLSPFLFLIVVEG</sequence>
<dbReference type="InterPro" id="IPR043502">
    <property type="entry name" value="DNA/RNA_pol_sf"/>
</dbReference>
<dbReference type="AlphaFoldDB" id="A0A2Z6P365"/>
<dbReference type="Proteomes" id="UP000242715">
    <property type="component" value="Unassembled WGS sequence"/>
</dbReference>
<dbReference type="CDD" id="cd01650">
    <property type="entry name" value="RT_nLTR_like"/>
    <property type="match status" value="1"/>
</dbReference>
<evidence type="ECO:0000313" key="3">
    <source>
        <dbReference type="EMBL" id="GAU50864.1"/>
    </source>
</evidence>
<dbReference type="Pfam" id="PF00078">
    <property type="entry name" value="RVT_1"/>
    <property type="match status" value="1"/>
</dbReference>
<feature type="compositionally biased region" description="Acidic residues" evidence="1">
    <location>
        <begin position="152"/>
        <end position="162"/>
    </location>
</feature>
<protein>
    <recommendedName>
        <fullName evidence="2">Reverse transcriptase domain-containing protein</fullName>
    </recommendedName>
</protein>
<dbReference type="EMBL" id="DF974897">
    <property type="protein sequence ID" value="GAU50864.1"/>
    <property type="molecule type" value="Genomic_DNA"/>
</dbReference>
<evidence type="ECO:0000313" key="4">
    <source>
        <dbReference type="Proteomes" id="UP000242715"/>
    </source>
</evidence>
<name>A0A2Z6P365_TRISU</name>
<accession>A0A2Z6P365</accession>
<dbReference type="PANTHER" id="PTHR31635">
    <property type="entry name" value="REVERSE TRANSCRIPTASE DOMAIN-CONTAINING PROTEIN-RELATED"/>
    <property type="match status" value="1"/>
</dbReference>
<feature type="region of interest" description="Disordered" evidence="1">
    <location>
        <begin position="133"/>
        <end position="162"/>
    </location>
</feature>
<keyword evidence="4" id="KW-1185">Reference proteome</keyword>
<organism evidence="3 4">
    <name type="scientific">Trifolium subterraneum</name>
    <name type="common">Subterranean clover</name>
    <dbReference type="NCBI Taxonomy" id="3900"/>
    <lineage>
        <taxon>Eukaryota</taxon>
        <taxon>Viridiplantae</taxon>
        <taxon>Streptophyta</taxon>
        <taxon>Embryophyta</taxon>
        <taxon>Tracheophyta</taxon>
        <taxon>Spermatophyta</taxon>
        <taxon>Magnoliopsida</taxon>
        <taxon>eudicotyledons</taxon>
        <taxon>Gunneridae</taxon>
        <taxon>Pentapetalae</taxon>
        <taxon>rosids</taxon>
        <taxon>fabids</taxon>
        <taxon>Fabales</taxon>
        <taxon>Fabaceae</taxon>
        <taxon>Papilionoideae</taxon>
        <taxon>50 kb inversion clade</taxon>
        <taxon>NPAAA clade</taxon>
        <taxon>Hologalegina</taxon>
        <taxon>IRL clade</taxon>
        <taxon>Trifolieae</taxon>
        <taxon>Trifolium</taxon>
    </lineage>
</organism>
<dbReference type="OrthoDB" id="1934719at2759"/>
<dbReference type="SUPFAM" id="SSF56672">
    <property type="entry name" value="DNA/RNA polymerases"/>
    <property type="match status" value="1"/>
</dbReference>
<feature type="domain" description="Reverse transcriptase" evidence="2">
    <location>
        <begin position="727"/>
        <end position="861"/>
    </location>
</feature>
<evidence type="ECO:0000256" key="1">
    <source>
        <dbReference type="SAM" id="MobiDB-lite"/>
    </source>
</evidence>
<dbReference type="PANTHER" id="PTHR31635:SF196">
    <property type="entry name" value="REVERSE TRANSCRIPTASE DOMAIN-CONTAINING PROTEIN-RELATED"/>
    <property type="match status" value="1"/>
</dbReference>
<dbReference type="SUPFAM" id="SSF56219">
    <property type="entry name" value="DNase I-like"/>
    <property type="match status" value="1"/>
</dbReference>
<proteinExistence type="predicted"/>
<dbReference type="InterPro" id="IPR000477">
    <property type="entry name" value="RT_dom"/>
</dbReference>
<gene>
    <name evidence="3" type="ORF">TSUD_411040</name>
</gene>
<dbReference type="Gene3D" id="3.60.10.10">
    <property type="entry name" value="Endonuclease/exonuclease/phosphatase"/>
    <property type="match status" value="1"/>
</dbReference>